<comment type="catalytic activity">
    <reaction evidence="9">
        <text>DNA(n) + a 2'-deoxyribonucleoside 5'-triphosphate = DNA(n+1) + diphosphate</text>
        <dbReference type="Rhea" id="RHEA:22508"/>
        <dbReference type="Rhea" id="RHEA-COMP:17339"/>
        <dbReference type="Rhea" id="RHEA-COMP:17340"/>
        <dbReference type="ChEBI" id="CHEBI:33019"/>
        <dbReference type="ChEBI" id="CHEBI:61560"/>
        <dbReference type="ChEBI" id="CHEBI:173112"/>
        <dbReference type="EC" id="2.7.7.49"/>
    </reaction>
</comment>
<comment type="caution">
    <text evidence="11">The sequence shown here is derived from an EMBL/GenBank/DDBJ whole genome shotgun (WGS) entry which is preliminary data.</text>
</comment>
<dbReference type="InterPro" id="IPR030931">
    <property type="entry name" value="Group_II_RT_mat"/>
</dbReference>
<protein>
    <recommendedName>
        <fullName evidence="1">RNA-directed DNA polymerase</fullName>
        <ecNumber evidence="1">2.7.7.49</ecNumber>
    </recommendedName>
</protein>
<evidence type="ECO:0000259" key="10">
    <source>
        <dbReference type="PROSITE" id="PS50878"/>
    </source>
</evidence>
<evidence type="ECO:0000256" key="7">
    <source>
        <dbReference type="ARBA" id="ARBA00023118"/>
    </source>
</evidence>
<dbReference type="NCBIfam" id="TIGR04416">
    <property type="entry name" value="group_II_RT_mat"/>
    <property type="match status" value="1"/>
</dbReference>
<feature type="domain" description="Reverse transcriptase" evidence="10">
    <location>
        <begin position="46"/>
        <end position="272"/>
    </location>
</feature>
<dbReference type="Pfam" id="PF00078">
    <property type="entry name" value="RVT_1"/>
    <property type="match status" value="1"/>
</dbReference>
<dbReference type="Pfam" id="PF08388">
    <property type="entry name" value="GIIM"/>
    <property type="match status" value="1"/>
</dbReference>
<evidence type="ECO:0000256" key="6">
    <source>
        <dbReference type="ARBA" id="ARBA00022918"/>
    </source>
</evidence>
<keyword evidence="5" id="KW-0460">Magnesium</keyword>
<dbReference type="InterPro" id="IPR000123">
    <property type="entry name" value="Reverse_transcriptase_msDNA"/>
</dbReference>
<dbReference type="PANTHER" id="PTHR34047">
    <property type="entry name" value="NUCLEAR INTRON MATURASE 1, MITOCHONDRIAL-RELATED"/>
    <property type="match status" value="1"/>
</dbReference>
<comment type="similarity">
    <text evidence="8">Belongs to the bacterial reverse transcriptase family.</text>
</comment>
<evidence type="ECO:0000256" key="3">
    <source>
        <dbReference type="ARBA" id="ARBA00022695"/>
    </source>
</evidence>
<dbReference type="EMBL" id="JBHUOL010000021">
    <property type="protein sequence ID" value="MFD2909816.1"/>
    <property type="molecule type" value="Genomic_DNA"/>
</dbReference>
<name>A0ABW5ZCK2_9FLAO</name>
<proteinExistence type="inferred from homology"/>
<accession>A0ABW5ZCK2</accession>
<sequence length="446" mass="51741">MIERVVHPYQLEKALRHVIANKGSAGVDGISVGEIRNIFTEMKLQFIEQIKTGNYQVQPILGIKIPKGNGKTRLLGIPTTTERVWQQSVAQNLAVLFESEFNAHSYGFRPNKNARQAVGQARDYIHQGLNHIVDTDLKNFFDEVDHCLLLNLVFQKVKCKTTMQLIRKWLKAPIKINGKLQKRTKGVPQGSPLSPLLSNILLHQLDKELTRRGHKFVRYADDFSIYCKSHNQAKAIQVAVEKFLKNKLKLTVNQEKSGVRKPVNFTILGFSFVPVYKKGSKNQYQLVVAEKAWKRLKERLKSITRKTTPAKFDERITKIKEVQRGWLTYFRGTKIMGKLRDIDGWLRNRLRYCIWHDWKKPERKRKNLIRLGIDHHHAYAWSRTRKGGWAIAQIPILATSITLKRLKKRGCLSLTELYIQLNPSLCEPSSTACPYFYRSDLWARWC</sequence>
<keyword evidence="7" id="KW-0051">Antiviral defense</keyword>
<organism evidence="11 12">
    <name type="scientific">Flavobacterium ardleyense</name>
    <dbReference type="NCBI Taxonomy" id="2038737"/>
    <lineage>
        <taxon>Bacteria</taxon>
        <taxon>Pseudomonadati</taxon>
        <taxon>Bacteroidota</taxon>
        <taxon>Flavobacteriia</taxon>
        <taxon>Flavobacteriales</taxon>
        <taxon>Flavobacteriaceae</taxon>
        <taxon>Flavobacterium</taxon>
    </lineage>
</organism>
<evidence type="ECO:0000256" key="2">
    <source>
        <dbReference type="ARBA" id="ARBA00022679"/>
    </source>
</evidence>
<dbReference type="InterPro" id="IPR043502">
    <property type="entry name" value="DNA/RNA_pol_sf"/>
</dbReference>
<keyword evidence="3 11" id="KW-0548">Nucleotidyltransferase</keyword>
<dbReference type="SUPFAM" id="SSF56672">
    <property type="entry name" value="DNA/RNA polymerases"/>
    <property type="match status" value="1"/>
</dbReference>
<keyword evidence="4" id="KW-0479">Metal-binding</keyword>
<keyword evidence="6 11" id="KW-0695">RNA-directed DNA polymerase</keyword>
<keyword evidence="12" id="KW-1185">Reference proteome</keyword>
<dbReference type="InterPro" id="IPR000477">
    <property type="entry name" value="RT_dom"/>
</dbReference>
<dbReference type="RefSeq" id="WP_379808692.1">
    <property type="nucleotide sequence ID" value="NZ_JBHUOL010000021.1"/>
</dbReference>
<evidence type="ECO:0000256" key="5">
    <source>
        <dbReference type="ARBA" id="ARBA00022842"/>
    </source>
</evidence>
<gene>
    <name evidence="11" type="primary">ltrA</name>
    <name evidence="11" type="ORF">ACFSX9_13845</name>
</gene>
<keyword evidence="2 11" id="KW-0808">Transferase</keyword>
<reference evidence="12" key="1">
    <citation type="journal article" date="2019" name="Int. J. Syst. Evol. Microbiol.">
        <title>The Global Catalogue of Microorganisms (GCM) 10K type strain sequencing project: providing services to taxonomists for standard genome sequencing and annotation.</title>
        <authorList>
            <consortium name="The Broad Institute Genomics Platform"/>
            <consortium name="The Broad Institute Genome Sequencing Center for Infectious Disease"/>
            <person name="Wu L."/>
            <person name="Ma J."/>
        </authorList>
    </citation>
    <scope>NUCLEOTIDE SEQUENCE [LARGE SCALE GENOMIC DNA]</scope>
    <source>
        <strain evidence="12">KCTC 52644</strain>
    </source>
</reference>
<dbReference type="CDD" id="cd01651">
    <property type="entry name" value="RT_G2_intron"/>
    <property type="match status" value="1"/>
</dbReference>
<evidence type="ECO:0000256" key="8">
    <source>
        <dbReference type="ARBA" id="ARBA00034120"/>
    </source>
</evidence>
<evidence type="ECO:0000313" key="11">
    <source>
        <dbReference type="EMBL" id="MFD2909816.1"/>
    </source>
</evidence>
<dbReference type="PANTHER" id="PTHR34047:SF8">
    <property type="entry name" value="PROTEIN YKFC"/>
    <property type="match status" value="1"/>
</dbReference>
<dbReference type="PRINTS" id="PR00866">
    <property type="entry name" value="RNADNAPOLMS"/>
</dbReference>
<evidence type="ECO:0000313" key="12">
    <source>
        <dbReference type="Proteomes" id="UP001597549"/>
    </source>
</evidence>
<evidence type="ECO:0000256" key="4">
    <source>
        <dbReference type="ARBA" id="ARBA00022723"/>
    </source>
</evidence>
<dbReference type="GO" id="GO:0003964">
    <property type="term" value="F:RNA-directed DNA polymerase activity"/>
    <property type="evidence" value="ECO:0007669"/>
    <property type="project" value="UniProtKB-KW"/>
</dbReference>
<evidence type="ECO:0000256" key="9">
    <source>
        <dbReference type="ARBA" id="ARBA00048173"/>
    </source>
</evidence>
<dbReference type="PROSITE" id="PS50878">
    <property type="entry name" value="RT_POL"/>
    <property type="match status" value="1"/>
</dbReference>
<dbReference type="Proteomes" id="UP001597549">
    <property type="component" value="Unassembled WGS sequence"/>
</dbReference>
<dbReference type="InterPro" id="IPR051083">
    <property type="entry name" value="GrpII_Intron_Splice-Mob/Def"/>
</dbReference>
<evidence type="ECO:0000256" key="1">
    <source>
        <dbReference type="ARBA" id="ARBA00012493"/>
    </source>
</evidence>
<dbReference type="EC" id="2.7.7.49" evidence="1"/>
<dbReference type="InterPro" id="IPR013597">
    <property type="entry name" value="Mat_intron_G2"/>
</dbReference>